<evidence type="ECO:0000313" key="11">
    <source>
        <dbReference type="Proteomes" id="UP001519272"/>
    </source>
</evidence>
<protein>
    <submittedName>
        <fullName evidence="10">Uncharacterized membrane protein YcaP (DUF421 family)</fullName>
    </submittedName>
</protein>
<dbReference type="InterPro" id="IPR007353">
    <property type="entry name" value="DUF421"/>
</dbReference>
<evidence type="ECO:0000256" key="7">
    <source>
        <dbReference type="SAM" id="Phobius"/>
    </source>
</evidence>
<accession>A0ABS4FN21</accession>
<comment type="caution">
    <text evidence="10">The sequence shown here is derived from an EMBL/GenBank/DDBJ whole genome shotgun (WGS) entry which is preliminary data.</text>
</comment>
<organism evidence="10 11">
    <name type="scientific">Paenibacillus turicensis</name>
    <dbReference type="NCBI Taxonomy" id="160487"/>
    <lineage>
        <taxon>Bacteria</taxon>
        <taxon>Bacillati</taxon>
        <taxon>Bacillota</taxon>
        <taxon>Bacilli</taxon>
        <taxon>Bacillales</taxon>
        <taxon>Paenibacillaceae</taxon>
        <taxon>Paenibacillus</taxon>
    </lineage>
</organism>
<evidence type="ECO:0000256" key="5">
    <source>
        <dbReference type="ARBA" id="ARBA00022989"/>
    </source>
</evidence>
<name>A0ABS4FN21_9BACL</name>
<evidence type="ECO:0000256" key="2">
    <source>
        <dbReference type="ARBA" id="ARBA00006448"/>
    </source>
</evidence>
<feature type="transmembrane region" description="Helical" evidence="7">
    <location>
        <begin position="59"/>
        <end position="77"/>
    </location>
</feature>
<reference evidence="10 11" key="1">
    <citation type="submission" date="2021-03" db="EMBL/GenBank/DDBJ databases">
        <title>Genomic Encyclopedia of Type Strains, Phase IV (KMG-IV): sequencing the most valuable type-strain genomes for metagenomic binning, comparative biology and taxonomic classification.</title>
        <authorList>
            <person name="Goeker M."/>
        </authorList>
    </citation>
    <scope>NUCLEOTIDE SEQUENCE [LARGE SCALE GENOMIC DNA]</scope>
    <source>
        <strain evidence="10 11">DSM 14349</strain>
    </source>
</reference>
<gene>
    <name evidence="10" type="ORF">J2Z32_000597</name>
</gene>
<evidence type="ECO:0000256" key="4">
    <source>
        <dbReference type="ARBA" id="ARBA00022692"/>
    </source>
</evidence>
<keyword evidence="4 7" id="KW-0812">Transmembrane</keyword>
<dbReference type="EMBL" id="JAGGKG010000002">
    <property type="protein sequence ID" value="MBP1903980.1"/>
    <property type="molecule type" value="Genomic_DNA"/>
</dbReference>
<dbReference type="PANTHER" id="PTHR34582">
    <property type="entry name" value="UPF0702 TRANSMEMBRANE PROTEIN YCAP"/>
    <property type="match status" value="1"/>
</dbReference>
<keyword evidence="5 7" id="KW-1133">Transmembrane helix</keyword>
<evidence type="ECO:0000259" key="8">
    <source>
        <dbReference type="Pfam" id="PF04239"/>
    </source>
</evidence>
<evidence type="ECO:0000256" key="3">
    <source>
        <dbReference type="ARBA" id="ARBA00022475"/>
    </source>
</evidence>
<dbReference type="InterPro" id="IPR048454">
    <property type="entry name" value="YetF_N"/>
</dbReference>
<keyword evidence="3" id="KW-1003">Cell membrane</keyword>
<dbReference type="Pfam" id="PF20730">
    <property type="entry name" value="YetF_N"/>
    <property type="match status" value="1"/>
</dbReference>
<feature type="transmembrane region" description="Helical" evidence="7">
    <location>
        <begin position="6"/>
        <end position="26"/>
    </location>
</feature>
<evidence type="ECO:0000256" key="1">
    <source>
        <dbReference type="ARBA" id="ARBA00004651"/>
    </source>
</evidence>
<proteinExistence type="inferred from homology"/>
<evidence type="ECO:0000313" key="10">
    <source>
        <dbReference type="EMBL" id="MBP1903980.1"/>
    </source>
</evidence>
<dbReference type="InterPro" id="IPR023090">
    <property type="entry name" value="UPF0702_alpha/beta_dom_sf"/>
</dbReference>
<comment type="subcellular location">
    <subcellularLocation>
        <location evidence="1">Cell membrane</location>
        <topology evidence="1">Multi-pass membrane protein</topology>
    </subcellularLocation>
</comment>
<dbReference type="Pfam" id="PF04239">
    <property type="entry name" value="DUF421"/>
    <property type="match status" value="1"/>
</dbReference>
<evidence type="ECO:0000259" key="9">
    <source>
        <dbReference type="Pfam" id="PF20730"/>
    </source>
</evidence>
<keyword evidence="11" id="KW-1185">Reference proteome</keyword>
<evidence type="ECO:0000256" key="6">
    <source>
        <dbReference type="ARBA" id="ARBA00023136"/>
    </source>
</evidence>
<sequence length="154" mass="17209">MIDHLIILIRSISAFILLLVIARMLGKQTLSNMNFHDFVTAVIMGAIAANLAFNEKMEVTHLLISLIVFTGTSYLLSKLNLRSRKIRLLAEGSPTVLIEGGKVLEQNLSKNKITLDSLNQALRQKEVFDINEVEYALLEVNGQVSVMKKKNSEL</sequence>
<comment type="similarity">
    <text evidence="2">Belongs to the UPF0702 family.</text>
</comment>
<dbReference type="PANTHER" id="PTHR34582:SF7">
    <property type="entry name" value="UPF0702 TRANSMEMBRANE PROTEIN YDFS"/>
    <property type="match status" value="1"/>
</dbReference>
<dbReference type="Proteomes" id="UP001519272">
    <property type="component" value="Unassembled WGS sequence"/>
</dbReference>
<feature type="domain" description="YetF-like N-terminal transmembrane" evidence="9">
    <location>
        <begin position="7"/>
        <end position="76"/>
    </location>
</feature>
<feature type="domain" description="YetF C-terminal" evidence="8">
    <location>
        <begin position="82"/>
        <end position="151"/>
    </location>
</feature>
<keyword evidence="6 7" id="KW-0472">Membrane</keyword>
<dbReference type="Gene3D" id="3.30.240.20">
    <property type="entry name" value="bsu07140 like domains"/>
    <property type="match status" value="1"/>
</dbReference>